<feature type="region of interest" description="Disordered" evidence="1">
    <location>
        <begin position="308"/>
        <end position="343"/>
    </location>
</feature>
<evidence type="ECO:0000313" key="3">
    <source>
        <dbReference type="Proteomes" id="UP001596395"/>
    </source>
</evidence>
<proteinExistence type="predicted"/>
<keyword evidence="3" id="KW-1185">Reference proteome</keyword>
<feature type="compositionally biased region" description="Basic and acidic residues" evidence="1">
    <location>
        <begin position="308"/>
        <end position="318"/>
    </location>
</feature>
<comment type="caution">
    <text evidence="2">The sequence shown here is derived from an EMBL/GenBank/DDBJ whole genome shotgun (WGS) entry which is preliminary data.</text>
</comment>
<gene>
    <name evidence="2" type="ORF">ACFQGB_12065</name>
</gene>
<reference evidence="2 3" key="1">
    <citation type="journal article" date="2019" name="Int. J. Syst. Evol. Microbiol.">
        <title>The Global Catalogue of Microorganisms (GCM) 10K type strain sequencing project: providing services to taxonomists for standard genome sequencing and annotation.</title>
        <authorList>
            <consortium name="The Broad Institute Genomics Platform"/>
            <consortium name="The Broad Institute Genome Sequencing Center for Infectious Disease"/>
            <person name="Wu L."/>
            <person name="Ma J."/>
        </authorList>
    </citation>
    <scope>NUCLEOTIDE SEQUENCE [LARGE SCALE GENOMIC DNA]</scope>
    <source>
        <strain evidence="2 3">GX26</strain>
    </source>
</reference>
<organism evidence="2 3">
    <name type="scientific">Halorubellus litoreus</name>
    <dbReference type="NCBI Taxonomy" id="755308"/>
    <lineage>
        <taxon>Archaea</taxon>
        <taxon>Methanobacteriati</taxon>
        <taxon>Methanobacteriota</taxon>
        <taxon>Stenosarchaea group</taxon>
        <taxon>Halobacteria</taxon>
        <taxon>Halobacteriales</taxon>
        <taxon>Halorubellaceae</taxon>
        <taxon>Halorubellus</taxon>
    </lineage>
</organism>
<dbReference type="RefSeq" id="WP_336350556.1">
    <property type="nucleotide sequence ID" value="NZ_JAZAQL010000002.1"/>
</dbReference>
<dbReference type="AlphaFoldDB" id="A0ABD5VDT0"/>
<sequence>MALTVADLEAAGLGSQLATIEDAVATHLDGSVANVAVIAEPYAGRDVLLEYAEDQFGAASGHVTFESLVTDPAALEFPNREVVVVEGCHFLYSRRIGGFDVLDAFLDHIANRDALFVTAWNRWAWDYLAAVKDVDRAFPVQVDVPRLEPEAISALVREHVDDSPRFVESDGHGRVKTVDFDRASVDVAGREVSVPVPSLNVEYLTARDMGEEYGETERVVYEKLARLAEGNPGVALALWDRSVRNGEMSPAFLDDREAPLDLDDDEAMTLTSVLTNERLAMPTLREVLPDVNVAQAVQTLEHQGLVELERDARPRSRDDADDVDAEEARALADGDGAGSPGERVDVVSVAPERFHAAVEHLEGRRLLW</sequence>
<protein>
    <recommendedName>
        <fullName evidence="4">MarR family transcriptional regulator</fullName>
    </recommendedName>
</protein>
<evidence type="ECO:0000256" key="1">
    <source>
        <dbReference type="SAM" id="MobiDB-lite"/>
    </source>
</evidence>
<evidence type="ECO:0008006" key="4">
    <source>
        <dbReference type="Google" id="ProtNLM"/>
    </source>
</evidence>
<name>A0ABD5VDT0_9EURY</name>
<evidence type="ECO:0000313" key="2">
    <source>
        <dbReference type="EMBL" id="MFC6953599.1"/>
    </source>
</evidence>
<dbReference type="EMBL" id="JBHSXN010000002">
    <property type="protein sequence ID" value="MFC6953599.1"/>
    <property type="molecule type" value="Genomic_DNA"/>
</dbReference>
<dbReference type="Proteomes" id="UP001596395">
    <property type="component" value="Unassembled WGS sequence"/>
</dbReference>
<accession>A0ABD5VDT0</accession>